<protein>
    <submittedName>
        <fullName evidence="1">Uncharacterized protein</fullName>
    </submittedName>
</protein>
<sequence>MVARAGAQKDEGLMFQQRLIRDDDALIMFEALAFLIRQSGLPARPQVPSPLHKSQGLDSIVYDERDTRSVQDWAQDSFATILDGMAIDPTDLRLIASTRPLSDDRSTLTFDPDRAQEPGQFISRLALQLIEQRMVRFNPGVPLTAIQRALIRLTGCAYYRQGFALTQCLPALTEELSAWKVPQRLVENALVFSSCLTLIVRRQTPEQIVATYGSIMSKSVRRKIRPACRQIDNFKPEVKLLQVIAEEKRAHTQSDESTMPIFTETLGDQPQRISWT</sequence>
<proteinExistence type="predicted"/>
<evidence type="ECO:0000313" key="1">
    <source>
        <dbReference type="EMBL" id="GLQ25060.1"/>
    </source>
</evidence>
<gene>
    <name evidence="1" type="ORF">GCM10007853_29340</name>
</gene>
<evidence type="ECO:0000313" key="2">
    <source>
        <dbReference type="Proteomes" id="UP001161391"/>
    </source>
</evidence>
<name>A0ABQ5VD96_9PROT</name>
<reference evidence="1" key="1">
    <citation type="journal article" date="2014" name="Int. J. Syst. Evol. Microbiol.">
        <title>Complete genome of a new Firmicutes species belonging to the dominant human colonic microbiota ('Ruminococcus bicirculans') reveals two chromosomes and a selective capacity to utilize plant glucans.</title>
        <authorList>
            <consortium name="NISC Comparative Sequencing Program"/>
            <person name="Wegmann U."/>
            <person name="Louis P."/>
            <person name="Goesmann A."/>
            <person name="Henrissat B."/>
            <person name="Duncan S.H."/>
            <person name="Flint H.J."/>
        </authorList>
    </citation>
    <scope>NUCLEOTIDE SEQUENCE</scope>
    <source>
        <strain evidence="1">NBRC 108219</strain>
    </source>
</reference>
<dbReference type="EMBL" id="BSNK01000002">
    <property type="protein sequence ID" value="GLQ25060.1"/>
    <property type="molecule type" value="Genomic_DNA"/>
</dbReference>
<comment type="caution">
    <text evidence="1">The sequence shown here is derived from an EMBL/GenBank/DDBJ whole genome shotgun (WGS) entry which is preliminary data.</text>
</comment>
<keyword evidence="2" id="KW-1185">Reference proteome</keyword>
<accession>A0ABQ5VD96</accession>
<organism evidence="1 2">
    <name type="scientific">Algimonas ampicilliniresistens</name>
    <dbReference type="NCBI Taxonomy" id="1298735"/>
    <lineage>
        <taxon>Bacteria</taxon>
        <taxon>Pseudomonadati</taxon>
        <taxon>Pseudomonadota</taxon>
        <taxon>Alphaproteobacteria</taxon>
        <taxon>Maricaulales</taxon>
        <taxon>Robiginitomaculaceae</taxon>
        <taxon>Algimonas</taxon>
    </lineage>
</organism>
<dbReference type="Proteomes" id="UP001161391">
    <property type="component" value="Unassembled WGS sequence"/>
</dbReference>
<reference evidence="1" key="2">
    <citation type="submission" date="2023-01" db="EMBL/GenBank/DDBJ databases">
        <title>Draft genome sequence of Algimonas ampicilliniresistens strain NBRC 108219.</title>
        <authorList>
            <person name="Sun Q."/>
            <person name="Mori K."/>
        </authorList>
    </citation>
    <scope>NUCLEOTIDE SEQUENCE</scope>
    <source>
        <strain evidence="1">NBRC 108219</strain>
    </source>
</reference>